<keyword evidence="2" id="KW-1185">Reference proteome</keyword>
<comment type="caution">
    <text evidence="1">The sequence shown here is derived from an EMBL/GenBank/DDBJ whole genome shotgun (WGS) entry which is preliminary data.</text>
</comment>
<proteinExistence type="predicted"/>
<dbReference type="AlphaFoldDB" id="A0A9J6AR83"/>
<reference evidence="1 2" key="1">
    <citation type="submission" date="2020-09" db="EMBL/GenBank/DDBJ databases">
        <title>De no assembly of potato wild relative species, Solanum commersonii.</title>
        <authorList>
            <person name="Cho K."/>
        </authorList>
    </citation>
    <scope>NUCLEOTIDE SEQUENCE [LARGE SCALE GENOMIC DNA]</scope>
    <source>
        <strain evidence="1">LZ3.2</strain>
        <tissue evidence="1">Leaf</tissue>
    </source>
</reference>
<sequence length="156" mass="17843">MHYRSFTILVPALQANNNNDIASDIPQVRSGRVECVQTLPLPRGGREAIAKGTSAQVQQIIVEGFVSSQRGLRQDDPLSPFLFFIAVEGPSLMLHRWLTDEAKKKMQPRSMYEHPQRINCQNNGNKHHACRIKFLRNKILKLLIMKIQKRNQETKG</sequence>
<protein>
    <submittedName>
        <fullName evidence="1">Uncharacterized protein</fullName>
    </submittedName>
</protein>
<evidence type="ECO:0000313" key="2">
    <source>
        <dbReference type="Proteomes" id="UP000824120"/>
    </source>
</evidence>
<accession>A0A9J6AR83</accession>
<dbReference type="OrthoDB" id="1932527at2759"/>
<evidence type="ECO:0000313" key="1">
    <source>
        <dbReference type="EMBL" id="KAG5627117.1"/>
    </source>
</evidence>
<dbReference type="Proteomes" id="UP000824120">
    <property type="component" value="Chromosome 2"/>
</dbReference>
<gene>
    <name evidence="1" type="ORF">H5410_012335</name>
</gene>
<name>A0A9J6AR83_SOLCO</name>
<dbReference type="EMBL" id="JACXVP010000002">
    <property type="protein sequence ID" value="KAG5627117.1"/>
    <property type="molecule type" value="Genomic_DNA"/>
</dbReference>
<organism evidence="1 2">
    <name type="scientific">Solanum commersonii</name>
    <name type="common">Commerson's wild potato</name>
    <name type="synonym">Commerson's nightshade</name>
    <dbReference type="NCBI Taxonomy" id="4109"/>
    <lineage>
        <taxon>Eukaryota</taxon>
        <taxon>Viridiplantae</taxon>
        <taxon>Streptophyta</taxon>
        <taxon>Embryophyta</taxon>
        <taxon>Tracheophyta</taxon>
        <taxon>Spermatophyta</taxon>
        <taxon>Magnoliopsida</taxon>
        <taxon>eudicotyledons</taxon>
        <taxon>Gunneridae</taxon>
        <taxon>Pentapetalae</taxon>
        <taxon>asterids</taxon>
        <taxon>lamiids</taxon>
        <taxon>Solanales</taxon>
        <taxon>Solanaceae</taxon>
        <taxon>Solanoideae</taxon>
        <taxon>Solaneae</taxon>
        <taxon>Solanum</taxon>
    </lineage>
</organism>